<dbReference type="Proteomes" id="UP000197138">
    <property type="component" value="Unassembled WGS sequence"/>
</dbReference>
<proteinExistence type="inferred from homology"/>
<dbReference type="InterPro" id="IPR007325">
    <property type="entry name" value="KFase/CYL"/>
</dbReference>
<name>A0A218X4D7_PUNGR</name>
<keyword evidence="3" id="KW-0272">Extracellular matrix</keyword>
<dbReference type="PANTHER" id="PTHR31118:SF12">
    <property type="entry name" value="CYCLASE-LIKE PROTEIN 2"/>
    <property type="match status" value="1"/>
</dbReference>
<dbReference type="AlphaFoldDB" id="A0A218X4D7"/>
<dbReference type="Gene3D" id="3.50.30.50">
    <property type="entry name" value="Putative cyclase"/>
    <property type="match status" value="1"/>
</dbReference>
<dbReference type="PANTHER" id="PTHR31118">
    <property type="entry name" value="CYCLASE-LIKE PROTEIN 2"/>
    <property type="match status" value="1"/>
</dbReference>
<gene>
    <name evidence="4" type="ORF">CDL15_Pgr003394</name>
</gene>
<evidence type="ECO:0000256" key="3">
    <source>
        <dbReference type="ARBA" id="ARBA00022530"/>
    </source>
</evidence>
<dbReference type="SUPFAM" id="SSF102198">
    <property type="entry name" value="Putative cyclase"/>
    <property type="match status" value="1"/>
</dbReference>
<dbReference type="GO" id="GO:0004061">
    <property type="term" value="F:arylformamidase activity"/>
    <property type="evidence" value="ECO:0007669"/>
    <property type="project" value="InterPro"/>
</dbReference>
<dbReference type="EMBL" id="MTKT01002492">
    <property type="protein sequence ID" value="OWM79222.1"/>
    <property type="molecule type" value="Genomic_DNA"/>
</dbReference>
<comment type="subcellular location">
    <subcellularLocation>
        <location evidence="1">Secreted</location>
        <location evidence="1">Extracellular space</location>
        <location evidence="1">Extracellular matrix</location>
    </subcellularLocation>
</comment>
<sequence>MFCSTGICNVEHLKFKGIRTLMSCLSAGIDYLSIAAFDDDISSHLALLESREIIVVEGLKLDDVPTGLYNVHCLPLRFPGAEGSPIRCILME</sequence>
<protein>
    <recommendedName>
        <fullName evidence="6">Kynurenine formamidase-like</fullName>
    </recommendedName>
</protein>
<dbReference type="InterPro" id="IPR037175">
    <property type="entry name" value="KFase_sf"/>
</dbReference>
<accession>A0A218X4D7</accession>
<organism evidence="4 5">
    <name type="scientific">Punica granatum</name>
    <name type="common">Pomegranate</name>
    <dbReference type="NCBI Taxonomy" id="22663"/>
    <lineage>
        <taxon>Eukaryota</taxon>
        <taxon>Viridiplantae</taxon>
        <taxon>Streptophyta</taxon>
        <taxon>Embryophyta</taxon>
        <taxon>Tracheophyta</taxon>
        <taxon>Spermatophyta</taxon>
        <taxon>Magnoliopsida</taxon>
        <taxon>eudicotyledons</taxon>
        <taxon>Gunneridae</taxon>
        <taxon>Pentapetalae</taxon>
        <taxon>rosids</taxon>
        <taxon>malvids</taxon>
        <taxon>Myrtales</taxon>
        <taxon>Lythraceae</taxon>
        <taxon>Punica</taxon>
    </lineage>
</organism>
<evidence type="ECO:0000256" key="1">
    <source>
        <dbReference type="ARBA" id="ARBA00004498"/>
    </source>
</evidence>
<dbReference type="GO" id="GO:0019441">
    <property type="term" value="P:L-tryptophan catabolic process to kynurenine"/>
    <property type="evidence" value="ECO:0007669"/>
    <property type="project" value="InterPro"/>
</dbReference>
<evidence type="ECO:0008006" key="6">
    <source>
        <dbReference type="Google" id="ProtNLM"/>
    </source>
</evidence>
<reference evidence="5" key="1">
    <citation type="journal article" date="2017" name="Plant J.">
        <title>The pomegranate (Punica granatum L.) genome and the genomics of punicalagin biosynthesis.</title>
        <authorList>
            <person name="Qin G."/>
            <person name="Xu C."/>
            <person name="Ming R."/>
            <person name="Tang H."/>
            <person name="Guyot R."/>
            <person name="Kramer E.M."/>
            <person name="Hu Y."/>
            <person name="Yi X."/>
            <person name="Qi Y."/>
            <person name="Xu X."/>
            <person name="Gao Z."/>
            <person name="Pan H."/>
            <person name="Jian J."/>
            <person name="Tian Y."/>
            <person name="Yue Z."/>
            <person name="Xu Y."/>
        </authorList>
    </citation>
    <scope>NUCLEOTIDE SEQUENCE [LARGE SCALE GENOMIC DNA]</scope>
    <source>
        <strain evidence="5">cv. Dabenzi</strain>
    </source>
</reference>
<evidence type="ECO:0000313" key="4">
    <source>
        <dbReference type="EMBL" id="OWM79222.1"/>
    </source>
</evidence>
<comment type="caution">
    <text evidence="4">The sequence shown here is derived from an EMBL/GenBank/DDBJ whole genome shotgun (WGS) entry which is preliminary data.</text>
</comment>
<evidence type="ECO:0000256" key="2">
    <source>
        <dbReference type="ARBA" id="ARBA00007865"/>
    </source>
</evidence>
<comment type="similarity">
    <text evidence="2">Belongs to the Cyclase 1 superfamily.</text>
</comment>
<evidence type="ECO:0000313" key="5">
    <source>
        <dbReference type="Proteomes" id="UP000197138"/>
    </source>
</evidence>
<keyword evidence="3" id="KW-0964">Secreted</keyword>